<dbReference type="AlphaFoldDB" id="A0A3B0X281"/>
<gene>
    <name evidence="1" type="ORF">MNBD_GAMMA07-2153</name>
</gene>
<dbReference type="InterPro" id="IPR027396">
    <property type="entry name" value="DsrEFH-like"/>
</dbReference>
<dbReference type="Gene3D" id="3.40.1260.10">
    <property type="entry name" value="DsrEFH-like"/>
    <property type="match status" value="1"/>
</dbReference>
<dbReference type="PANTHER" id="PTHR34655">
    <property type="entry name" value="CONSERVED WITHIN P. AEROPHILUM"/>
    <property type="match status" value="1"/>
</dbReference>
<dbReference type="PANTHER" id="PTHR34655:SF2">
    <property type="entry name" value="PEROXIREDOXIN FAMILY PROTEIN"/>
    <property type="match status" value="1"/>
</dbReference>
<evidence type="ECO:0000313" key="1">
    <source>
        <dbReference type="EMBL" id="VAW57622.1"/>
    </source>
</evidence>
<proteinExistence type="predicted"/>
<dbReference type="EMBL" id="UOFF01000426">
    <property type="protein sequence ID" value="VAW57622.1"/>
    <property type="molecule type" value="Genomic_DNA"/>
</dbReference>
<protein>
    <submittedName>
        <fullName evidence="1">Uncharacterized protein</fullName>
    </submittedName>
</protein>
<organism evidence="1">
    <name type="scientific">hydrothermal vent metagenome</name>
    <dbReference type="NCBI Taxonomy" id="652676"/>
    <lineage>
        <taxon>unclassified sequences</taxon>
        <taxon>metagenomes</taxon>
        <taxon>ecological metagenomes</taxon>
    </lineage>
</organism>
<name>A0A3B0X281_9ZZZZ</name>
<dbReference type="SUPFAM" id="SSF75169">
    <property type="entry name" value="DsrEFH-like"/>
    <property type="match status" value="1"/>
</dbReference>
<reference evidence="1" key="1">
    <citation type="submission" date="2018-06" db="EMBL/GenBank/DDBJ databases">
        <authorList>
            <person name="Zhirakovskaya E."/>
        </authorList>
    </citation>
    <scope>NUCLEOTIDE SEQUENCE</scope>
</reference>
<sequence>MADKLLVVIANVDVSRPAEIFPPLLQATVAAAMEYDVEVLFTGVAGQLAIIGEAEKLSLKEGDNKNIYDHIKQAKVAGVVFKVCSPALKFWGDNIIPEIDETVGAAYIITESMDDSVVTFTY</sequence>
<accession>A0A3B0X281</accession>